<sequence>MPENVSICINPATGEKIGEVPLDTVDDLKQAIARAREAQKIWQDMSPAQRARKIIRIRDYLVDNMDRLAETIARDTAKVRLDALATEVFAGVLAVSYYCRRAKKFFKDKKAGIGVLPLINKRAKLIRVPYGVIGIISPWNYPFGIPFHDIIQGLLAGNAVILKTATETLQVGLALKEAVEAAELPEGLFHFINLPGRVAGHAFLENGIDKLFFIGSVAVGKILMAKAAETLTPINLELGGNDAMIVCEDADLERAANGAVWAGFSNAGQSCGGVERIYVHKNVYDEFLSLLKEKVEQLRIGYDSDFEKDMGPIISEKQVKSIKMHVDEAVQNGAVIYAQSKLPDNNTAKNLLPAMILTNVTHRMEVMKHETFGPVIGVMPFSDEEEAVALANDSYLGLSGSVWSKNRKKAERIARRIQAGSVCINDHLMNHGMPETSWHGFKQSGIGHSHGPLGFEEMTQPQYIINDILPGVKRDLWWQPYGKNVYDGLRGTIQFFYGKGLVRRLKGLGPMIKILPRMFKR</sequence>
<dbReference type="InterPro" id="IPR029510">
    <property type="entry name" value="Ald_DH_CS_GLU"/>
</dbReference>
<protein>
    <recommendedName>
        <fullName evidence="3">Aldehyde dehydrogenase</fullName>
    </recommendedName>
</protein>
<evidence type="ECO:0000256" key="4">
    <source>
        <dbReference type="PIRSR" id="PIRSR036492-1"/>
    </source>
</evidence>
<evidence type="ECO:0000256" key="5">
    <source>
        <dbReference type="PROSITE-ProRule" id="PRU10007"/>
    </source>
</evidence>
<dbReference type="CDD" id="cd07099">
    <property type="entry name" value="ALDH_DDALDH"/>
    <property type="match status" value="1"/>
</dbReference>
<dbReference type="InterPro" id="IPR016163">
    <property type="entry name" value="Ald_DH_C"/>
</dbReference>
<gene>
    <name evidence="8" type="ORF">ENK44_00590</name>
</gene>
<evidence type="ECO:0000256" key="2">
    <source>
        <dbReference type="ARBA" id="ARBA00023002"/>
    </source>
</evidence>
<dbReference type="Gene3D" id="3.40.309.10">
    <property type="entry name" value="Aldehyde Dehydrogenase, Chain A, domain 2"/>
    <property type="match status" value="1"/>
</dbReference>
<dbReference type="InterPro" id="IPR015590">
    <property type="entry name" value="Aldehyde_DH_dom"/>
</dbReference>
<feature type="domain" description="Aldehyde dehydrogenase" evidence="7">
    <location>
        <begin position="8"/>
        <end position="463"/>
    </location>
</feature>
<reference evidence="8" key="1">
    <citation type="journal article" date="2020" name="mSystems">
        <title>Genome- and Community-Level Interaction Insights into Carbon Utilization and Element Cycling Functions of Hydrothermarchaeota in Hydrothermal Sediment.</title>
        <authorList>
            <person name="Zhou Z."/>
            <person name="Liu Y."/>
            <person name="Xu W."/>
            <person name="Pan J."/>
            <person name="Luo Z.H."/>
            <person name="Li M."/>
        </authorList>
    </citation>
    <scope>NUCLEOTIDE SEQUENCE [LARGE SCALE GENOMIC DNA]</scope>
    <source>
        <strain evidence="8">HyVt-577</strain>
    </source>
</reference>
<evidence type="ECO:0000313" key="8">
    <source>
        <dbReference type="EMBL" id="HGY54172.1"/>
    </source>
</evidence>
<dbReference type="InterPro" id="IPR016162">
    <property type="entry name" value="Ald_DH_N"/>
</dbReference>
<dbReference type="AlphaFoldDB" id="A0A7V4UBR3"/>
<dbReference type="Proteomes" id="UP000885779">
    <property type="component" value="Unassembled WGS sequence"/>
</dbReference>
<dbReference type="InterPro" id="IPR012394">
    <property type="entry name" value="Aldehyde_DH_NAD(P)"/>
</dbReference>
<dbReference type="InterPro" id="IPR016161">
    <property type="entry name" value="Ald_DH/histidinol_DH"/>
</dbReference>
<accession>A0A7V4UBR3</accession>
<dbReference type="PROSITE" id="PS00687">
    <property type="entry name" value="ALDEHYDE_DEHYDR_GLU"/>
    <property type="match status" value="1"/>
</dbReference>
<keyword evidence="2 3" id="KW-0560">Oxidoreductase</keyword>
<dbReference type="GO" id="GO:0016620">
    <property type="term" value="F:oxidoreductase activity, acting on the aldehyde or oxo group of donors, NAD or NADP as acceptor"/>
    <property type="evidence" value="ECO:0007669"/>
    <property type="project" value="InterPro"/>
</dbReference>
<proteinExistence type="inferred from homology"/>
<dbReference type="InterPro" id="IPR016160">
    <property type="entry name" value="Ald_DH_CS_CYS"/>
</dbReference>
<dbReference type="FunFam" id="3.40.309.10:FF:000009">
    <property type="entry name" value="Aldehyde dehydrogenase A"/>
    <property type="match status" value="1"/>
</dbReference>
<evidence type="ECO:0000256" key="1">
    <source>
        <dbReference type="ARBA" id="ARBA00009986"/>
    </source>
</evidence>
<feature type="active site" evidence="4 5">
    <location>
        <position position="237"/>
    </location>
</feature>
<dbReference type="GO" id="GO:0006081">
    <property type="term" value="P:aldehyde metabolic process"/>
    <property type="evidence" value="ECO:0007669"/>
    <property type="project" value="InterPro"/>
</dbReference>
<name>A0A7V4UBR3_CALAY</name>
<evidence type="ECO:0000259" key="7">
    <source>
        <dbReference type="Pfam" id="PF00171"/>
    </source>
</evidence>
<evidence type="ECO:0000256" key="3">
    <source>
        <dbReference type="PIRNR" id="PIRNR036492"/>
    </source>
</evidence>
<dbReference type="Gene3D" id="3.40.605.10">
    <property type="entry name" value="Aldehyde Dehydrogenase, Chain A, domain 1"/>
    <property type="match status" value="1"/>
</dbReference>
<dbReference type="PROSITE" id="PS00070">
    <property type="entry name" value="ALDEHYDE_DEHYDR_CYS"/>
    <property type="match status" value="1"/>
</dbReference>
<dbReference type="Pfam" id="PF00171">
    <property type="entry name" value="Aldedh"/>
    <property type="match status" value="1"/>
</dbReference>
<dbReference type="PANTHER" id="PTHR11699">
    <property type="entry name" value="ALDEHYDE DEHYDROGENASE-RELATED"/>
    <property type="match status" value="1"/>
</dbReference>
<organism evidence="8">
    <name type="scientific">Caldithrix abyssi</name>
    <dbReference type="NCBI Taxonomy" id="187145"/>
    <lineage>
        <taxon>Bacteria</taxon>
        <taxon>Pseudomonadati</taxon>
        <taxon>Calditrichota</taxon>
        <taxon>Calditrichia</taxon>
        <taxon>Calditrichales</taxon>
        <taxon>Calditrichaceae</taxon>
        <taxon>Caldithrix</taxon>
    </lineage>
</organism>
<feature type="active site" evidence="4">
    <location>
        <position position="271"/>
    </location>
</feature>
<comment type="caution">
    <text evidence="8">The sequence shown here is derived from an EMBL/GenBank/DDBJ whole genome shotgun (WGS) entry which is preliminary data.</text>
</comment>
<dbReference type="SUPFAM" id="SSF53720">
    <property type="entry name" value="ALDH-like"/>
    <property type="match status" value="1"/>
</dbReference>
<comment type="similarity">
    <text evidence="1 3 6">Belongs to the aldehyde dehydrogenase family.</text>
</comment>
<dbReference type="EMBL" id="DRQG01000006">
    <property type="protein sequence ID" value="HGY54172.1"/>
    <property type="molecule type" value="Genomic_DNA"/>
</dbReference>
<dbReference type="PIRSF" id="PIRSF036492">
    <property type="entry name" value="ALDH"/>
    <property type="match status" value="1"/>
</dbReference>
<evidence type="ECO:0000256" key="6">
    <source>
        <dbReference type="RuleBase" id="RU003345"/>
    </source>
</evidence>